<evidence type="ECO:0000256" key="1">
    <source>
        <dbReference type="ARBA" id="ARBA00008724"/>
    </source>
</evidence>
<dbReference type="Pfam" id="PF20772">
    <property type="entry name" value="TACO1_YebC_N"/>
    <property type="match status" value="1"/>
</dbReference>
<organism evidence="9 10">
    <name type="scientific">Candidatus Gallimonas intestinigallinarum</name>
    <dbReference type="NCBI Taxonomy" id="2838604"/>
    <lineage>
        <taxon>Bacteria</taxon>
        <taxon>Bacillati</taxon>
        <taxon>Bacillota</taxon>
        <taxon>Clostridia</taxon>
        <taxon>Candidatus Gallimonas</taxon>
    </lineage>
</organism>
<dbReference type="Gene3D" id="3.30.70.980">
    <property type="match status" value="2"/>
</dbReference>
<dbReference type="GO" id="GO:0006355">
    <property type="term" value="P:regulation of DNA-templated transcription"/>
    <property type="evidence" value="ECO:0007669"/>
    <property type="project" value="UniProtKB-UniRule"/>
</dbReference>
<dbReference type="NCBIfam" id="NF009044">
    <property type="entry name" value="PRK12378.1"/>
    <property type="match status" value="1"/>
</dbReference>
<dbReference type="InterPro" id="IPR002876">
    <property type="entry name" value="Transcrip_reg_TACO1-like"/>
</dbReference>
<proteinExistence type="inferred from homology"/>
<dbReference type="InterPro" id="IPR049083">
    <property type="entry name" value="TACO1_YebC_N"/>
</dbReference>
<dbReference type="PANTHER" id="PTHR12532">
    <property type="entry name" value="TRANSLATIONAL ACTIVATOR OF CYTOCHROME C OXIDASE 1"/>
    <property type="match status" value="1"/>
</dbReference>
<dbReference type="NCBIfam" id="NF001030">
    <property type="entry name" value="PRK00110.1"/>
    <property type="match status" value="1"/>
</dbReference>
<dbReference type="InterPro" id="IPR029072">
    <property type="entry name" value="YebC-like"/>
</dbReference>
<evidence type="ECO:0000259" key="8">
    <source>
        <dbReference type="Pfam" id="PF20772"/>
    </source>
</evidence>
<dbReference type="Gene3D" id="1.10.10.200">
    <property type="match status" value="1"/>
</dbReference>
<evidence type="ECO:0000256" key="5">
    <source>
        <dbReference type="ARBA" id="ARBA00023163"/>
    </source>
</evidence>
<dbReference type="EMBL" id="DXBS01000074">
    <property type="protein sequence ID" value="HIZ24594.1"/>
    <property type="molecule type" value="Genomic_DNA"/>
</dbReference>
<dbReference type="GO" id="GO:0003677">
    <property type="term" value="F:DNA binding"/>
    <property type="evidence" value="ECO:0007669"/>
    <property type="project" value="UniProtKB-UniRule"/>
</dbReference>
<sequence length="246" mass="27151">MSGHSKWHNIQAKKGKADAARGRIFTKLGREIAVAARGNPNPATNSKLADVIAKAKAANMPNDNIERSIKRAAGELGDKDYKELTYEGYGVSGSAVIISTLTDNNNRTAGDIRAIMTKHGGSLGMTGSVSYQFERKGLIVVERTPDLDEDTMTDYAIEAGADDVVTQEDVYEVYTSVEAFSEVRKFLEGKGLNFLEADLGMFPTNKITLPEDKLETFKKMLDKLEENDDVQTVWHNVELPEEEDEE</sequence>
<dbReference type="AlphaFoldDB" id="A0A9D2DX10"/>
<reference evidence="9" key="2">
    <citation type="submission" date="2021-04" db="EMBL/GenBank/DDBJ databases">
        <authorList>
            <person name="Gilroy R."/>
        </authorList>
    </citation>
    <scope>NUCLEOTIDE SEQUENCE</scope>
    <source>
        <strain evidence="9">CHK33-5263</strain>
    </source>
</reference>
<dbReference type="Proteomes" id="UP000824044">
    <property type="component" value="Unassembled WGS sequence"/>
</dbReference>
<evidence type="ECO:0000256" key="2">
    <source>
        <dbReference type="ARBA" id="ARBA00022490"/>
    </source>
</evidence>
<dbReference type="HAMAP" id="MF_00693">
    <property type="entry name" value="Transcrip_reg_TACO1"/>
    <property type="match status" value="1"/>
</dbReference>
<keyword evidence="4 6" id="KW-0238">DNA-binding</keyword>
<dbReference type="Pfam" id="PF01709">
    <property type="entry name" value="Transcrip_reg"/>
    <property type="match status" value="1"/>
</dbReference>
<comment type="caution">
    <text evidence="9">The sequence shown here is derived from an EMBL/GenBank/DDBJ whole genome shotgun (WGS) entry which is preliminary data.</text>
</comment>
<dbReference type="FunFam" id="3.30.70.980:FF:000002">
    <property type="entry name" value="Probable transcriptional regulatory protein YebC"/>
    <property type="match status" value="1"/>
</dbReference>
<keyword evidence="3 6" id="KW-0805">Transcription regulation</keyword>
<dbReference type="NCBIfam" id="TIGR01033">
    <property type="entry name" value="YebC/PmpR family DNA-binding transcriptional regulator"/>
    <property type="match status" value="1"/>
</dbReference>
<dbReference type="InterPro" id="IPR026564">
    <property type="entry name" value="Transcrip_reg_TACO1-like_dom3"/>
</dbReference>
<accession>A0A9D2DX10</accession>
<evidence type="ECO:0000313" key="9">
    <source>
        <dbReference type="EMBL" id="HIZ24594.1"/>
    </source>
</evidence>
<dbReference type="InterPro" id="IPR017856">
    <property type="entry name" value="Integrase-like_N"/>
</dbReference>
<dbReference type="FunFam" id="1.10.10.200:FF:000002">
    <property type="entry name" value="Probable transcriptional regulatory protein CLM62_37755"/>
    <property type="match status" value="1"/>
</dbReference>
<feature type="domain" description="TACO1/YebC-like second and third" evidence="7">
    <location>
        <begin position="81"/>
        <end position="237"/>
    </location>
</feature>
<evidence type="ECO:0000256" key="4">
    <source>
        <dbReference type="ARBA" id="ARBA00023125"/>
    </source>
</evidence>
<protein>
    <recommendedName>
        <fullName evidence="6">Probable transcriptional regulatory protein H9812_03860</fullName>
    </recommendedName>
</protein>
<evidence type="ECO:0000256" key="3">
    <source>
        <dbReference type="ARBA" id="ARBA00023015"/>
    </source>
</evidence>
<dbReference type="PANTHER" id="PTHR12532:SF6">
    <property type="entry name" value="TRANSCRIPTIONAL REGULATORY PROTEIN YEBC-RELATED"/>
    <property type="match status" value="1"/>
</dbReference>
<reference evidence="9" key="1">
    <citation type="journal article" date="2021" name="PeerJ">
        <title>Extensive microbial diversity within the chicken gut microbiome revealed by metagenomics and culture.</title>
        <authorList>
            <person name="Gilroy R."/>
            <person name="Ravi A."/>
            <person name="Getino M."/>
            <person name="Pursley I."/>
            <person name="Horton D.L."/>
            <person name="Alikhan N.F."/>
            <person name="Baker D."/>
            <person name="Gharbi K."/>
            <person name="Hall N."/>
            <person name="Watson M."/>
            <person name="Adriaenssens E.M."/>
            <person name="Foster-Nyarko E."/>
            <person name="Jarju S."/>
            <person name="Secka A."/>
            <person name="Antonio M."/>
            <person name="Oren A."/>
            <person name="Chaudhuri R.R."/>
            <person name="La Ragione R."/>
            <person name="Hildebrand F."/>
            <person name="Pallen M.J."/>
        </authorList>
    </citation>
    <scope>NUCLEOTIDE SEQUENCE</scope>
    <source>
        <strain evidence="9">CHK33-5263</strain>
    </source>
</reference>
<comment type="subcellular location">
    <subcellularLocation>
        <location evidence="6">Cytoplasm</location>
    </subcellularLocation>
</comment>
<dbReference type="InterPro" id="IPR048300">
    <property type="entry name" value="TACO1_YebC-like_2nd/3rd_dom"/>
</dbReference>
<comment type="similarity">
    <text evidence="1 6">Belongs to the TACO1 family.</text>
</comment>
<keyword evidence="2 6" id="KW-0963">Cytoplasm</keyword>
<evidence type="ECO:0000313" key="10">
    <source>
        <dbReference type="Proteomes" id="UP000824044"/>
    </source>
</evidence>
<dbReference type="GO" id="GO:0005829">
    <property type="term" value="C:cytosol"/>
    <property type="evidence" value="ECO:0007669"/>
    <property type="project" value="TreeGrafter"/>
</dbReference>
<gene>
    <name evidence="9" type="ORF">H9812_03860</name>
</gene>
<dbReference type="SUPFAM" id="SSF75625">
    <property type="entry name" value="YebC-like"/>
    <property type="match status" value="1"/>
</dbReference>
<evidence type="ECO:0000259" key="7">
    <source>
        <dbReference type="Pfam" id="PF01709"/>
    </source>
</evidence>
<name>A0A9D2DX10_9FIRM</name>
<keyword evidence="5 6" id="KW-0804">Transcription</keyword>
<evidence type="ECO:0000256" key="6">
    <source>
        <dbReference type="HAMAP-Rule" id="MF_00693"/>
    </source>
</evidence>
<feature type="domain" description="TACO1/YebC-like N-terminal" evidence="8">
    <location>
        <begin position="5"/>
        <end position="75"/>
    </location>
</feature>